<proteinExistence type="predicted"/>
<evidence type="ECO:0000313" key="2">
    <source>
        <dbReference type="Proteomes" id="UP001148838"/>
    </source>
</evidence>
<name>A0ABQ8TRU8_PERAM</name>
<reference evidence="1 2" key="1">
    <citation type="journal article" date="2022" name="Allergy">
        <title>Genome assembly and annotation of Periplaneta americana reveal a comprehensive cockroach allergen profile.</title>
        <authorList>
            <person name="Wang L."/>
            <person name="Xiong Q."/>
            <person name="Saelim N."/>
            <person name="Wang L."/>
            <person name="Nong W."/>
            <person name="Wan A.T."/>
            <person name="Shi M."/>
            <person name="Liu X."/>
            <person name="Cao Q."/>
            <person name="Hui J.H.L."/>
            <person name="Sookrung N."/>
            <person name="Leung T.F."/>
            <person name="Tungtrongchitr A."/>
            <person name="Tsui S.K.W."/>
        </authorList>
    </citation>
    <scope>NUCLEOTIDE SEQUENCE [LARGE SCALE GENOMIC DNA]</scope>
    <source>
        <strain evidence="1">PWHHKU_190912</strain>
    </source>
</reference>
<organism evidence="1 2">
    <name type="scientific">Periplaneta americana</name>
    <name type="common">American cockroach</name>
    <name type="synonym">Blatta americana</name>
    <dbReference type="NCBI Taxonomy" id="6978"/>
    <lineage>
        <taxon>Eukaryota</taxon>
        <taxon>Metazoa</taxon>
        <taxon>Ecdysozoa</taxon>
        <taxon>Arthropoda</taxon>
        <taxon>Hexapoda</taxon>
        <taxon>Insecta</taxon>
        <taxon>Pterygota</taxon>
        <taxon>Neoptera</taxon>
        <taxon>Polyneoptera</taxon>
        <taxon>Dictyoptera</taxon>
        <taxon>Blattodea</taxon>
        <taxon>Blattoidea</taxon>
        <taxon>Blattidae</taxon>
        <taxon>Blattinae</taxon>
        <taxon>Periplaneta</taxon>
    </lineage>
</organism>
<dbReference type="Proteomes" id="UP001148838">
    <property type="component" value="Unassembled WGS sequence"/>
</dbReference>
<keyword evidence="2" id="KW-1185">Reference proteome</keyword>
<evidence type="ECO:0000313" key="1">
    <source>
        <dbReference type="EMBL" id="KAJ4449397.1"/>
    </source>
</evidence>
<accession>A0ABQ8TRU8</accession>
<sequence length="236" mass="26256">MDGWLDGWRVVDILDGWRDGEIDEWRGGEREIVGEMDGEVVGEVEREMDEEKRAKTGLVLQRAVQKQMGEIGMRHTREVRSVIKFLNAQSVAPIEIDRQLCQDYAPNVMSKQMVRCSTRSPGTPDDQFQSALCPVHSKTLSLTALHAAGAGIGTSIFNQCNEATGTESTRKFLLAHAPCQDITLSQASQLMPTGASARYRAQESLSALQRKGKRQTKEVVYAAWSSYIQGWPSLIQ</sequence>
<dbReference type="EMBL" id="JAJSOF020000003">
    <property type="protein sequence ID" value="KAJ4449397.1"/>
    <property type="molecule type" value="Genomic_DNA"/>
</dbReference>
<comment type="caution">
    <text evidence="1">The sequence shown here is derived from an EMBL/GenBank/DDBJ whole genome shotgun (WGS) entry which is preliminary data.</text>
</comment>
<gene>
    <name evidence="1" type="ORF">ANN_00796</name>
</gene>
<protein>
    <submittedName>
        <fullName evidence="1">Uncharacterized protein</fullName>
    </submittedName>
</protein>